<proteinExistence type="inferred from homology"/>
<organism evidence="3 4">
    <name type="scientific">Planktothricoides raciborskii FACHB-1370</name>
    <dbReference type="NCBI Taxonomy" id="2949576"/>
    <lineage>
        <taxon>Bacteria</taxon>
        <taxon>Bacillati</taxon>
        <taxon>Cyanobacteriota</taxon>
        <taxon>Cyanophyceae</taxon>
        <taxon>Oscillatoriophycideae</taxon>
        <taxon>Oscillatoriales</taxon>
        <taxon>Oscillatoriaceae</taxon>
        <taxon>Planktothricoides</taxon>
    </lineage>
</organism>
<sequence length="125" mass="14449">MIEEQKLLLEKAKRSLIGADLLVENNLAELAMSRAYYAMFYIASAFLLAKNLSFSSHSAVIGAFGREFAKDNQKFREFHKALIDAQDLRNRSDYDLDVNITASEARKQIDIAKQFMNFWENYQEN</sequence>
<dbReference type="EMBL" id="JACJSK010000009">
    <property type="protein sequence ID" value="MBD2543976.1"/>
    <property type="molecule type" value="Genomic_DNA"/>
</dbReference>
<name>A0ABR8EEE9_9CYAN</name>
<feature type="domain" description="HEPN" evidence="2">
    <location>
        <begin position="6"/>
        <end position="121"/>
    </location>
</feature>
<keyword evidence="4" id="KW-1185">Reference proteome</keyword>
<accession>A0ABR8EEE9</accession>
<gene>
    <name evidence="3" type="ORF">H6G72_09000</name>
</gene>
<dbReference type="Proteomes" id="UP000641954">
    <property type="component" value="Unassembled WGS sequence"/>
</dbReference>
<evidence type="ECO:0000259" key="2">
    <source>
        <dbReference type="Pfam" id="PF05168"/>
    </source>
</evidence>
<dbReference type="RefSeq" id="WP_072160746.1">
    <property type="nucleotide sequence ID" value="NZ_JACJSK010000009.1"/>
</dbReference>
<protein>
    <submittedName>
        <fullName evidence="3">HEPN domain-containing protein</fullName>
    </submittedName>
</protein>
<evidence type="ECO:0000256" key="1">
    <source>
        <dbReference type="ARBA" id="ARBA00038248"/>
    </source>
</evidence>
<dbReference type="InterPro" id="IPR052226">
    <property type="entry name" value="UPF0332_toxin"/>
</dbReference>
<dbReference type="Pfam" id="PF05168">
    <property type="entry name" value="HEPN"/>
    <property type="match status" value="1"/>
</dbReference>
<evidence type="ECO:0000313" key="3">
    <source>
        <dbReference type="EMBL" id="MBD2543976.1"/>
    </source>
</evidence>
<dbReference type="PANTHER" id="PTHR36565:SF1">
    <property type="entry name" value="UPF0332 PROTEIN TM_1000"/>
    <property type="match status" value="1"/>
</dbReference>
<dbReference type="PANTHER" id="PTHR36565">
    <property type="entry name" value="UPF0332 PROTEIN TM_1000"/>
    <property type="match status" value="1"/>
</dbReference>
<reference evidence="3 4" key="1">
    <citation type="journal article" date="2020" name="ISME J.">
        <title>Comparative genomics reveals insights into cyanobacterial evolution and habitat adaptation.</title>
        <authorList>
            <person name="Chen M.Y."/>
            <person name="Teng W.K."/>
            <person name="Zhao L."/>
            <person name="Hu C.X."/>
            <person name="Zhou Y.K."/>
            <person name="Han B.P."/>
            <person name="Song L.R."/>
            <person name="Shu W.S."/>
        </authorList>
    </citation>
    <scope>NUCLEOTIDE SEQUENCE [LARGE SCALE GENOMIC DNA]</scope>
    <source>
        <strain evidence="3 4">FACHB-1370</strain>
    </source>
</reference>
<evidence type="ECO:0000313" key="4">
    <source>
        <dbReference type="Proteomes" id="UP000641954"/>
    </source>
</evidence>
<dbReference type="Gene3D" id="1.20.120.330">
    <property type="entry name" value="Nucleotidyltransferases domain 2"/>
    <property type="match status" value="1"/>
</dbReference>
<dbReference type="InterPro" id="IPR007842">
    <property type="entry name" value="HEPN_dom"/>
</dbReference>
<comment type="similarity">
    <text evidence="1">Belongs to the UPF0332 family.</text>
</comment>
<comment type="caution">
    <text evidence="3">The sequence shown here is derived from an EMBL/GenBank/DDBJ whole genome shotgun (WGS) entry which is preliminary data.</text>
</comment>